<dbReference type="Pfam" id="PF26138">
    <property type="entry name" value="DUF8040"/>
    <property type="match status" value="1"/>
</dbReference>
<evidence type="ECO:0000256" key="3">
    <source>
        <dbReference type="ARBA" id="ARBA00006958"/>
    </source>
</evidence>
<evidence type="ECO:0000313" key="11">
    <source>
        <dbReference type="Proteomes" id="UP001054821"/>
    </source>
</evidence>
<evidence type="ECO:0000259" key="8">
    <source>
        <dbReference type="Pfam" id="PF13359"/>
    </source>
</evidence>
<reference evidence="10 11" key="1">
    <citation type="journal article" date="2022" name="G3 (Bethesda)">
        <title>Whole-genome sequence and methylome profiling of the almond [Prunus dulcis (Mill.) D.A. Webb] cultivar 'Nonpareil'.</title>
        <authorList>
            <person name="D'Amico-Willman K.M."/>
            <person name="Ouma W.Z."/>
            <person name="Meulia T."/>
            <person name="Sideli G.M."/>
            <person name="Gradziel T.M."/>
            <person name="Fresnedo-Ramirez J."/>
        </authorList>
    </citation>
    <scope>NUCLEOTIDE SEQUENCE [LARGE SCALE GENOMIC DNA]</scope>
    <source>
        <strain evidence="10">Clone GOH B32 T37-40</strain>
    </source>
</reference>
<comment type="caution">
    <text evidence="10">The sequence shown here is derived from an EMBL/GenBank/DDBJ whole genome shotgun (WGS) entry which is preliminary data.</text>
</comment>
<dbReference type="PANTHER" id="PTHR22930:SF293">
    <property type="entry name" value="PROTEIN ALP1-LIKE"/>
    <property type="match status" value="1"/>
</dbReference>
<keyword evidence="6" id="KW-0378">Hydrolase</keyword>
<comment type="similarity">
    <text evidence="3">Belongs to the HARBI1 family.</text>
</comment>
<evidence type="ECO:0000256" key="1">
    <source>
        <dbReference type="ARBA" id="ARBA00001968"/>
    </source>
</evidence>
<keyword evidence="11" id="KW-1185">Reference proteome</keyword>
<evidence type="ECO:0008006" key="12">
    <source>
        <dbReference type="Google" id="ProtNLM"/>
    </source>
</evidence>
<dbReference type="InterPro" id="IPR027806">
    <property type="entry name" value="HARBI1_dom"/>
</dbReference>
<name>A0AAD4UVB8_PRUDU</name>
<dbReference type="GO" id="GO:0016787">
    <property type="term" value="F:hydrolase activity"/>
    <property type="evidence" value="ECO:0007669"/>
    <property type="project" value="UniProtKB-KW"/>
</dbReference>
<dbReference type="GO" id="GO:0004518">
    <property type="term" value="F:nuclease activity"/>
    <property type="evidence" value="ECO:0007669"/>
    <property type="project" value="UniProtKB-KW"/>
</dbReference>
<dbReference type="GO" id="GO:0005634">
    <property type="term" value="C:nucleus"/>
    <property type="evidence" value="ECO:0007669"/>
    <property type="project" value="UniProtKB-SubCell"/>
</dbReference>
<dbReference type="AlphaFoldDB" id="A0AAD4UVB8"/>
<sequence>MDLNLHTFGLLCDLLRTYGRLKDDGLVTLEEQACMFLHVLAHHVKNRTIRNRFVQSGKTIRRYFNSVLQGILRLQGRLLRVSKPVGDNCTDHRWQWFKNCLGALDGTCIKVQVAETKKPRYRTRKGEIATNVLVVCSRDMQFIFVLLSWEGSTSDYRILRDAITRPNGLRVPTGKAIS</sequence>
<gene>
    <name evidence="10" type="ORF">L3X38_041785</name>
</gene>
<dbReference type="GO" id="GO:0046872">
    <property type="term" value="F:metal ion binding"/>
    <property type="evidence" value="ECO:0007669"/>
    <property type="project" value="UniProtKB-KW"/>
</dbReference>
<keyword evidence="5" id="KW-0479">Metal-binding</keyword>
<evidence type="ECO:0000259" key="9">
    <source>
        <dbReference type="Pfam" id="PF26138"/>
    </source>
</evidence>
<keyword evidence="4" id="KW-0540">Nuclease</keyword>
<evidence type="ECO:0000256" key="4">
    <source>
        <dbReference type="ARBA" id="ARBA00022722"/>
    </source>
</evidence>
<dbReference type="InterPro" id="IPR058353">
    <property type="entry name" value="DUF8040"/>
</dbReference>
<feature type="domain" description="DDE Tnp4" evidence="8">
    <location>
        <begin position="104"/>
        <end position="161"/>
    </location>
</feature>
<feature type="domain" description="DUF8040" evidence="9">
    <location>
        <begin position="3"/>
        <end position="72"/>
    </location>
</feature>
<proteinExistence type="inferred from homology"/>
<evidence type="ECO:0000256" key="2">
    <source>
        <dbReference type="ARBA" id="ARBA00004123"/>
    </source>
</evidence>
<comment type="subcellular location">
    <subcellularLocation>
        <location evidence="2">Nucleus</location>
    </subcellularLocation>
</comment>
<evidence type="ECO:0000256" key="7">
    <source>
        <dbReference type="ARBA" id="ARBA00023242"/>
    </source>
</evidence>
<evidence type="ECO:0000313" key="10">
    <source>
        <dbReference type="EMBL" id="KAI5312612.1"/>
    </source>
</evidence>
<evidence type="ECO:0000256" key="6">
    <source>
        <dbReference type="ARBA" id="ARBA00022801"/>
    </source>
</evidence>
<dbReference type="PANTHER" id="PTHR22930">
    <property type="match status" value="1"/>
</dbReference>
<dbReference type="Proteomes" id="UP001054821">
    <property type="component" value="Chromosome 8"/>
</dbReference>
<evidence type="ECO:0000256" key="5">
    <source>
        <dbReference type="ARBA" id="ARBA00022723"/>
    </source>
</evidence>
<comment type="cofactor">
    <cofactor evidence="1">
        <name>a divalent metal cation</name>
        <dbReference type="ChEBI" id="CHEBI:60240"/>
    </cofactor>
</comment>
<accession>A0AAD4UVB8</accession>
<dbReference type="Pfam" id="PF13359">
    <property type="entry name" value="DDE_Tnp_4"/>
    <property type="match status" value="1"/>
</dbReference>
<organism evidence="10 11">
    <name type="scientific">Prunus dulcis</name>
    <name type="common">Almond</name>
    <name type="synonym">Amygdalus dulcis</name>
    <dbReference type="NCBI Taxonomy" id="3755"/>
    <lineage>
        <taxon>Eukaryota</taxon>
        <taxon>Viridiplantae</taxon>
        <taxon>Streptophyta</taxon>
        <taxon>Embryophyta</taxon>
        <taxon>Tracheophyta</taxon>
        <taxon>Spermatophyta</taxon>
        <taxon>Magnoliopsida</taxon>
        <taxon>eudicotyledons</taxon>
        <taxon>Gunneridae</taxon>
        <taxon>Pentapetalae</taxon>
        <taxon>rosids</taxon>
        <taxon>fabids</taxon>
        <taxon>Rosales</taxon>
        <taxon>Rosaceae</taxon>
        <taxon>Amygdaloideae</taxon>
        <taxon>Amygdaleae</taxon>
        <taxon>Prunus</taxon>
    </lineage>
</organism>
<protein>
    <recommendedName>
        <fullName evidence="12">DDE Tnp4 domain-containing protein</fullName>
    </recommendedName>
</protein>
<dbReference type="EMBL" id="JAJFAZ020000008">
    <property type="protein sequence ID" value="KAI5312612.1"/>
    <property type="molecule type" value="Genomic_DNA"/>
</dbReference>
<keyword evidence="7" id="KW-0539">Nucleus</keyword>
<dbReference type="InterPro" id="IPR045249">
    <property type="entry name" value="HARBI1-like"/>
</dbReference>